<evidence type="ECO:0000313" key="2">
    <source>
        <dbReference type="Proteomes" id="UP001054945"/>
    </source>
</evidence>
<comment type="caution">
    <text evidence="1">The sequence shown here is derived from an EMBL/GenBank/DDBJ whole genome shotgun (WGS) entry which is preliminary data.</text>
</comment>
<reference evidence="1 2" key="1">
    <citation type="submission" date="2021-06" db="EMBL/GenBank/DDBJ databases">
        <title>Caerostris extrusa draft genome.</title>
        <authorList>
            <person name="Kono N."/>
            <person name="Arakawa K."/>
        </authorList>
    </citation>
    <scope>NUCLEOTIDE SEQUENCE [LARGE SCALE GENOMIC DNA]</scope>
</reference>
<protein>
    <submittedName>
        <fullName evidence="1">Myocardin-related transcription factor B</fullName>
    </submittedName>
</protein>
<sequence>MAIREKEAQVVHHQVRPVDDVLEITHQQWRTVSECRPRTHHTCDHSDQPHRINLTASLLANLRSRTLLLQAPQHASFTSAHFRLRPATGRLLQSLIDLPPSSNSLDFDFPGHRHHELEGLDGGHQDTSSLDQSLSLSLGQDVKSSLDYVMTKSSTDLTKIDNDILIEWLGGYEETSTHSNASNNYPSSSSYEISHDPLFSHGNDALDFFSGDDMDFKPQNDLNFLPWSENTT</sequence>
<dbReference type="EMBL" id="BPLR01010054">
    <property type="protein sequence ID" value="GIY36475.1"/>
    <property type="molecule type" value="Genomic_DNA"/>
</dbReference>
<gene>
    <name evidence="1" type="primary">mrtfb</name>
    <name evidence="1" type="ORF">CEXT_358521</name>
</gene>
<evidence type="ECO:0000313" key="1">
    <source>
        <dbReference type="EMBL" id="GIY36475.1"/>
    </source>
</evidence>
<dbReference type="AlphaFoldDB" id="A0AAV4SRT9"/>
<dbReference type="Proteomes" id="UP001054945">
    <property type="component" value="Unassembled WGS sequence"/>
</dbReference>
<name>A0AAV4SRT9_CAEEX</name>
<keyword evidence="2" id="KW-1185">Reference proteome</keyword>
<organism evidence="1 2">
    <name type="scientific">Caerostris extrusa</name>
    <name type="common">Bark spider</name>
    <name type="synonym">Caerostris bankana</name>
    <dbReference type="NCBI Taxonomy" id="172846"/>
    <lineage>
        <taxon>Eukaryota</taxon>
        <taxon>Metazoa</taxon>
        <taxon>Ecdysozoa</taxon>
        <taxon>Arthropoda</taxon>
        <taxon>Chelicerata</taxon>
        <taxon>Arachnida</taxon>
        <taxon>Araneae</taxon>
        <taxon>Araneomorphae</taxon>
        <taxon>Entelegynae</taxon>
        <taxon>Araneoidea</taxon>
        <taxon>Araneidae</taxon>
        <taxon>Caerostris</taxon>
    </lineage>
</organism>
<proteinExistence type="predicted"/>
<accession>A0AAV4SRT9</accession>